<dbReference type="AlphaFoldDB" id="A0A2H0VAP4"/>
<evidence type="ECO:0000259" key="1">
    <source>
        <dbReference type="Pfam" id="PF00534"/>
    </source>
</evidence>
<sequence length="741" mass="85134">MSHKPIDIAIISSFPPRKCGIASFTNDLTQNIEQLFDPSLKVKIFALNTASSNSFDYPKKVVGQIHNTNLKDYLKAAKIINQSPSIQSVLIQHEFGLFNGKNNSYLQKFIKLLEKPIIIVCHTILPKPKPFAKELFKLFQAKSKALITLTENSRQTLINEYGISKKQIFVIPHGIPSTQFVTNAEKQKIKLNLHLKNKLILTTFGLLNKGKGLEYAIKAVARIIRHKPNLRYLIIGPTHPEVKKREGEKYRNKLIKLVNILGIQKNIKFYNAYQKTSKLLNYLKATDIYLATPLDENQAVSGTLSYALGTGLPVISTAFAHAKEIISEQNGLLIKFKDVADLADALERLILNTPFRNQLAKNAFFSTRDMLWHNVALNYANIILKFIPAKNYNFRKLPKIRIGHLKRLTNKFGVFQFADLFFPNPSYGYTLDDNARALVAATKHFAMTKNKTGLKLANIYLNFIKKSQIKNGSFVNYFHADYSTNHNENEKCSLEDSNARTLYALYATLNENGLPKKIYHKIQSILKHAKPLQQNFRFLRAKAFYVKGLYNFYKIKKQKLTYDQINKNCRQLLLSYQKHKRSNWHWFEPILTYSNSMLSEAMLYGYLVTKNIKYFKIAKLTLEFLVKESFNKNRCVPIGQNGWYKRGGQKTKFDQQPEEVAALVQTLIKMYQITQEKKYFILAHKTFSWFLGNNTLSQFVYDPSTQGCFDGFGQKSLNFNQGAESTISYLLARLALEEPHS</sequence>
<dbReference type="InterPro" id="IPR001296">
    <property type="entry name" value="Glyco_trans_1"/>
</dbReference>
<dbReference type="GO" id="GO:0005975">
    <property type="term" value="P:carbohydrate metabolic process"/>
    <property type="evidence" value="ECO:0007669"/>
    <property type="project" value="InterPro"/>
</dbReference>
<feature type="domain" description="Glycosyl transferase family 1" evidence="1">
    <location>
        <begin position="193"/>
        <end position="363"/>
    </location>
</feature>
<evidence type="ECO:0000259" key="2">
    <source>
        <dbReference type="Pfam" id="PF13439"/>
    </source>
</evidence>
<name>A0A2H0VAP4_9BACT</name>
<dbReference type="PANTHER" id="PTHR12526:SF572">
    <property type="entry name" value="BLL5144 PROTEIN"/>
    <property type="match status" value="1"/>
</dbReference>
<dbReference type="InterPro" id="IPR008928">
    <property type="entry name" value="6-hairpin_glycosidase_sf"/>
</dbReference>
<dbReference type="Gene3D" id="3.40.50.2000">
    <property type="entry name" value="Glycogen Phosphorylase B"/>
    <property type="match status" value="2"/>
</dbReference>
<dbReference type="GO" id="GO:0016757">
    <property type="term" value="F:glycosyltransferase activity"/>
    <property type="evidence" value="ECO:0007669"/>
    <property type="project" value="InterPro"/>
</dbReference>
<gene>
    <name evidence="3" type="ORF">COT92_02595</name>
</gene>
<dbReference type="Pfam" id="PF13439">
    <property type="entry name" value="Glyco_transf_4"/>
    <property type="match status" value="1"/>
</dbReference>
<protein>
    <submittedName>
        <fullName evidence="3">Uncharacterized protein</fullName>
    </submittedName>
</protein>
<accession>A0A2H0VAP4</accession>
<comment type="caution">
    <text evidence="3">The sequence shown here is derived from an EMBL/GenBank/DDBJ whole genome shotgun (WGS) entry which is preliminary data.</text>
</comment>
<dbReference type="PANTHER" id="PTHR12526">
    <property type="entry name" value="GLYCOSYLTRANSFERASE"/>
    <property type="match status" value="1"/>
</dbReference>
<dbReference type="Pfam" id="PF00534">
    <property type="entry name" value="Glycos_transf_1"/>
    <property type="match status" value="1"/>
</dbReference>
<dbReference type="InterPro" id="IPR028098">
    <property type="entry name" value="Glyco_trans_4-like_N"/>
</dbReference>
<dbReference type="SUPFAM" id="SSF48208">
    <property type="entry name" value="Six-hairpin glycosidases"/>
    <property type="match status" value="1"/>
</dbReference>
<reference evidence="4" key="1">
    <citation type="submission" date="2017-09" db="EMBL/GenBank/DDBJ databases">
        <title>Depth-based differentiation of microbial function through sediment-hosted aquifers and enrichment of novel symbionts in the deep terrestrial subsurface.</title>
        <authorList>
            <person name="Probst A.J."/>
            <person name="Ladd B."/>
            <person name="Jarett J.K."/>
            <person name="Geller-Mcgrath D.E."/>
            <person name="Sieber C.M.K."/>
            <person name="Emerson J.B."/>
            <person name="Anantharaman K."/>
            <person name="Thomas B.C."/>
            <person name="Malmstrom R."/>
            <person name="Stieglmeier M."/>
            <person name="Klingl A."/>
            <person name="Woyke T."/>
            <person name="Ryan C.M."/>
            <person name="Banfield J.F."/>
        </authorList>
    </citation>
    <scope>NUCLEOTIDE SEQUENCE [LARGE SCALE GENOMIC DNA]</scope>
</reference>
<feature type="domain" description="Glycosyltransferase subfamily 4-like N-terminal" evidence="2">
    <location>
        <begin position="60"/>
        <end position="176"/>
    </location>
</feature>
<organism evidence="3 4">
    <name type="scientific">Candidatus Doudnabacteria bacterium CG10_big_fil_rev_8_21_14_0_10_42_18</name>
    <dbReference type="NCBI Taxonomy" id="1974552"/>
    <lineage>
        <taxon>Bacteria</taxon>
        <taxon>Candidatus Doudnaibacteriota</taxon>
    </lineage>
</organism>
<proteinExistence type="predicted"/>
<evidence type="ECO:0000313" key="4">
    <source>
        <dbReference type="Proteomes" id="UP000230922"/>
    </source>
</evidence>
<evidence type="ECO:0000313" key="3">
    <source>
        <dbReference type="EMBL" id="PIR96178.1"/>
    </source>
</evidence>
<dbReference type="EMBL" id="PFAK01000044">
    <property type="protein sequence ID" value="PIR96178.1"/>
    <property type="molecule type" value="Genomic_DNA"/>
</dbReference>
<dbReference type="Proteomes" id="UP000230922">
    <property type="component" value="Unassembled WGS sequence"/>
</dbReference>
<dbReference type="SUPFAM" id="SSF53756">
    <property type="entry name" value="UDP-Glycosyltransferase/glycogen phosphorylase"/>
    <property type="match status" value="1"/>
</dbReference>
<dbReference type="Gene3D" id="1.50.10.20">
    <property type="match status" value="1"/>
</dbReference>